<gene>
    <name evidence="1" type="ORF">ACFQL7_04275</name>
</gene>
<dbReference type="EMBL" id="JBHTAX010000001">
    <property type="protein sequence ID" value="MFC7189140.1"/>
    <property type="molecule type" value="Genomic_DNA"/>
</dbReference>
<dbReference type="GeneID" id="76198706"/>
<proteinExistence type="predicted"/>
<name>A0ABD5YIW1_9EURY</name>
<dbReference type="Proteomes" id="UP001596417">
    <property type="component" value="Unassembled WGS sequence"/>
</dbReference>
<evidence type="ECO:0000313" key="1">
    <source>
        <dbReference type="EMBL" id="MFC7189140.1"/>
    </source>
</evidence>
<dbReference type="AlphaFoldDB" id="A0ABD5YIW1"/>
<organism evidence="1 2">
    <name type="scientific">Halocatena marina</name>
    <dbReference type="NCBI Taxonomy" id="2934937"/>
    <lineage>
        <taxon>Archaea</taxon>
        <taxon>Methanobacteriati</taxon>
        <taxon>Methanobacteriota</taxon>
        <taxon>Stenosarchaea group</taxon>
        <taxon>Halobacteria</taxon>
        <taxon>Halobacteriales</taxon>
        <taxon>Natronomonadaceae</taxon>
        <taxon>Halocatena</taxon>
    </lineage>
</organism>
<reference evidence="1 2" key="1">
    <citation type="journal article" date="2019" name="Int. J. Syst. Evol. Microbiol.">
        <title>The Global Catalogue of Microorganisms (GCM) 10K type strain sequencing project: providing services to taxonomists for standard genome sequencing and annotation.</title>
        <authorList>
            <consortium name="The Broad Institute Genomics Platform"/>
            <consortium name="The Broad Institute Genome Sequencing Center for Infectious Disease"/>
            <person name="Wu L."/>
            <person name="Ma J."/>
        </authorList>
    </citation>
    <scope>NUCLEOTIDE SEQUENCE [LARGE SCALE GENOMIC DNA]</scope>
    <source>
        <strain evidence="1 2">RDMS1</strain>
    </source>
</reference>
<accession>A0ABD5YIW1</accession>
<comment type="caution">
    <text evidence="1">The sequence shown here is derived from an EMBL/GenBank/DDBJ whole genome shotgun (WGS) entry which is preliminary data.</text>
</comment>
<keyword evidence="2" id="KW-1185">Reference proteome</keyword>
<evidence type="ECO:0000313" key="2">
    <source>
        <dbReference type="Proteomes" id="UP001596417"/>
    </source>
</evidence>
<protein>
    <submittedName>
        <fullName evidence="1">Uncharacterized protein</fullName>
    </submittedName>
</protein>
<sequence length="46" mass="5155">MTIQIQEAIPVANDRPKGRVMVRSIALRYTKTPTIDPTVRPMTNAC</sequence>
<dbReference type="RefSeq" id="WP_264555117.1">
    <property type="nucleotide sequence ID" value="NZ_CP109979.1"/>
</dbReference>